<evidence type="ECO:0000256" key="2">
    <source>
        <dbReference type="RuleBase" id="RU003616"/>
    </source>
</evidence>
<feature type="domain" description="SHSP" evidence="4">
    <location>
        <begin position="35"/>
        <end position="137"/>
    </location>
</feature>
<keyword evidence="6" id="KW-1185">Reference proteome</keyword>
<keyword evidence="3" id="KW-0732">Signal</keyword>
<dbReference type="Gene3D" id="2.60.40.790">
    <property type="match status" value="1"/>
</dbReference>
<organism evidence="5 6">
    <name type="scientific">Saponaria officinalis</name>
    <name type="common">Common soapwort</name>
    <name type="synonym">Lychnis saponaria</name>
    <dbReference type="NCBI Taxonomy" id="3572"/>
    <lineage>
        <taxon>Eukaryota</taxon>
        <taxon>Viridiplantae</taxon>
        <taxon>Streptophyta</taxon>
        <taxon>Embryophyta</taxon>
        <taxon>Tracheophyta</taxon>
        <taxon>Spermatophyta</taxon>
        <taxon>Magnoliopsida</taxon>
        <taxon>eudicotyledons</taxon>
        <taxon>Gunneridae</taxon>
        <taxon>Pentapetalae</taxon>
        <taxon>Caryophyllales</taxon>
        <taxon>Caryophyllaceae</taxon>
        <taxon>Caryophylleae</taxon>
        <taxon>Saponaria</taxon>
    </lineage>
</organism>
<reference evidence="5" key="1">
    <citation type="submission" date="2024-03" db="EMBL/GenBank/DDBJ databases">
        <title>WGS assembly of Saponaria officinalis var. Norfolk2.</title>
        <authorList>
            <person name="Jenkins J."/>
            <person name="Shu S."/>
            <person name="Grimwood J."/>
            <person name="Barry K."/>
            <person name="Goodstein D."/>
            <person name="Schmutz J."/>
            <person name="Leebens-Mack J."/>
            <person name="Osbourn A."/>
        </authorList>
    </citation>
    <scope>NUCLEOTIDE SEQUENCE [LARGE SCALE GENOMIC DNA]</scope>
    <source>
        <strain evidence="5">JIC</strain>
    </source>
</reference>
<dbReference type="Pfam" id="PF00011">
    <property type="entry name" value="HSP20"/>
    <property type="match status" value="1"/>
</dbReference>
<evidence type="ECO:0000256" key="1">
    <source>
        <dbReference type="PROSITE-ProRule" id="PRU00285"/>
    </source>
</evidence>
<evidence type="ECO:0000313" key="6">
    <source>
        <dbReference type="Proteomes" id="UP001443914"/>
    </source>
</evidence>
<dbReference type="AlphaFoldDB" id="A0AAW1KEX8"/>
<dbReference type="SUPFAM" id="SSF49764">
    <property type="entry name" value="HSP20-like chaperones"/>
    <property type="match status" value="1"/>
</dbReference>
<evidence type="ECO:0000256" key="3">
    <source>
        <dbReference type="SAM" id="SignalP"/>
    </source>
</evidence>
<dbReference type="EMBL" id="JBDFQZ010000006">
    <property type="protein sequence ID" value="KAK9716443.1"/>
    <property type="molecule type" value="Genomic_DNA"/>
</dbReference>
<evidence type="ECO:0000313" key="5">
    <source>
        <dbReference type="EMBL" id="KAK9716443.1"/>
    </source>
</evidence>
<protein>
    <recommendedName>
        <fullName evidence="4">SHSP domain-containing protein</fullName>
    </recommendedName>
</protein>
<dbReference type="InterPro" id="IPR008978">
    <property type="entry name" value="HSP20-like_chaperone"/>
</dbReference>
<sequence length="137" mass="15144">MAKSVIGLLLVIAVLIGTILPSKGRLVDWSKVCCKKGGDGVDMVKADVISGIKGDFITLEVAGINDLKIEVKKDAREVWVSGECAGPNSDFGHHILFERTYGHFWRRFEFPPGSLMDHLEFRFHDGVLHISAPYAFS</sequence>
<accession>A0AAW1KEX8</accession>
<comment type="similarity">
    <text evidence="1 2">Belongs to the small heat shock protein (HSP20) family.</text>
</comment>
<proteinExistence type="inferred from homology"/>
<feature type="signal peptide" evidence="3">
    <location>
        <begin position="1"/>
        <end position="24"/>
    </location>
</feature>
<dbReference type="Proteomes" id="UP001443914">
    <property type="component" value="Unassembled WGS sequence"/>
</dbReference>
<dbReference type="CDD" id="cd06464">
    <property type="entry name" value="ACD_sHsps-like"/>
    <property type="match status" value="1"/>
</dbReference>
<comment type="caution">
    <text evidence="5">The sequence shown here is derived from an EMBL/GenBank/DDBJ whole genome shotgun (WGS) entry which is preliminary data.</text>
</comment>
<dbReference type="PROSITE" id="PS01031">
    <property type="entry name" value="SHSP"/>
    <property type="match status" value="1"/>
</dbReference>
<evidence type="ECO:0000259" key="4">
    <source>
        <dbReference type="PROSITE" id="PS01031"/>
    </source>
</evidence>
<name>A0AAW1KEX8_SAPOF</name>
<gene>
    <name evidence="5" type="ORF">RND81_06G233800</name>
</gene>
<feature type="chain" id="PRO_5043968333" description="SHSP domain-containing protein" evidence="3">
    <location>
        <begin position="25"/>
        <end position="137"/>
    </location>
</feature>
<dbReference type="InterPro" id="IPR002068">
    <property type="entry name" value="A-crystallin/Hsp20_dom"/>
</dbReference>